<dbReference type="EMBL" id="BNEA01000001">
    <property type="protein sequence ID" value="GHI51722.1"/>
    <property type="molecule type" value="Genomic_DNA"/>
</dbReference>
<evidence type="ECO:0000313" key="3">
    <source>
        <dbReference type="Proteomes" id="UP000646738"/>
    </source>
</evidence>
<protein>
    <submittedName>
        <fullName evidence="2">Uncharacterized protein</fullName>
    </submittedName>
</protein>
<proteinExistence type="predicted"/>
<comment type="caution">
    <text evidence="2">The sequence shown here is derived from an EMBL/GenBank/DDBJ whole genome shotgun (WGS) entry which is preliminary data.</text>
</comment>
<reference evidence="3" key="1">
    <citation type="submission" date="2023-07" db="EMBL/GenBank/DDBJ databases">
        <title>Whole genome shotgun sequence of Streptomyces achromogenes subsp. rubradiris NBRC 14000.</title>
        <authorList>
            <person name="Komaki H."/>
            <person name="Tamura T."/>
        </authorList>
    </citation>
    <scope>NUCLEOTIDE SEQUENCE [LARGE SCALE GENOMIC DNA]</scope>
    <source>
        <strain evidence="3">NBRC 14000</strain>
    </source>
</reference>
<keyword evidence="3" id="KW-1185">Reference proteome</keyword>
<evidence type="ECO:0000313" key="2">
    <source>
        <dbReference type="EMBL" id="GHI51722.1"/>
    </source>
</evidence>
<organism evidence="2 3">
    <name type="scientific">Streptomyces rubradiris</name>
    <name type="common">Streptomyces achromogenes subsp. rubradiris</name>
    <dbReference type="NCBI Taxonomy" id="285531"/>
    <lineage>
        <taxon>Bacteria</taxon>
        <taxon>Bacillati</taxon>
        <taxon>Actinomycetota</taxon>
        <taxon>Actinomycetes</taxon>
        <taxon>Kitasatosporales</taxon>
        <taxon>Streptomycetaceae</taxon>
        <taxon>Streptomyces</taxon>
    </lineage>
</organism>
<feature type="compositionally biased region" description="Gly residues" evidence="1">
    <location>
        <begin position="1"/>
        <end position="24"/>
    </location>
</feature>
<sequence length="54" mass="5146">METGTGSRGPGRMGTGTGSRGPGPTGVRAEPGNSGPPKTPQKATTSPAAHGTEG</sequence>
<evidence type="ECO:0000256" key="1">
    <source>
        <dbReference type="SAM" id="MobiDB-lite"/>
    </source>
</evidence>
<dbReference type="Proteomes" id="UP000646738">
    <property type="component" value="Unassembled WGS sequence"/>
</dbReference>
<feature type="region of interest" description="Disordered" evidence="1">
    <location>
        <begin position="1"/>
        <end position="54"/>
    </location>
</feature>
<gene>
    <name evidence="2" type="ORF">Srubr_15680</name>
</gene>
<accession>A0ABQ3R7B8</accession>
<name>A0ABQ3R7B8_STRRR</name>